<evidence type="ECO:0000313" key="3">
    <source>
        <dbReference type="Proteomes" id="UP000093514"/>
    </source>
</evidence>
<feature type="transmembrane region" description="Helical" evidence="1">
    <location>
        <begin position="117"/>
        <end position="137"/>
    </location>
</feature>
<protein>
    <submittedName>
        <fullName evidence="2">Uncharacterized protein</fullName>
    </submittedName>
</protein>
<reference evidence="2 3" key="2">
    <citation type="submission" date="2016-08" db="EMBL/GenBank/DDBJ databases">
        <title>Orenia metallireducens sp. nov. strain Z6, a Novel Metal-reducing Firmicute from the Deep Subsurface.</title>
        <authorList>
            <person name="Maxim B.I."/>
            <person name="Kenneth K."/>
            <person name="Flynn T.M."/>
            <person name="Oloughlin E.J."/>
            <person name="Locke R.A."/>
            <person name="Weber J.R."/>
            <person name="Egan S.M."/>
            <person name="Mackie R.I."/>
            <person name="Cann I.K."/>
        </authorList>
    </citation>
    <scope>NUCLEOTIDE SEQUENCE [LARGE SCALE GENOMIC DNA]</scope>
    <source>
        <strain evidence="2 3">Z6</strain>
    </source>
</reference>
<dbReference type="AlphaFoldDB" id="A0A1C0A589"/>
<reference evidence="3" key="1">
    <citation type="submission" date="2016-07" db="EMBL/GenBank/DDBJ databases">
        <authorList>
            <person name="Florea S."/>
            <person name="Webb J.S."/>
            <person name="Jaromczyk J."/>
            <person name="Schardl C.L."/>
        </authorList>
    </citation>
    <scope>NUCLEOTIDE SEQUENCE [LARGE SCALE GENOMIC DNA]</scope>
    <source>
        <strain evidence="3">Z6</strain>
    </source>
</reference>
<dbReference type="EMBL" id="LWDV01000010">
    <property type="protein sequence ID" value="OCL25304.1"/>
    <property type="molecule type" value="Genomic_DNA"/>
</dbReference>
<dbReference type="RefSeq" id="WP_068719216.1">
    <property type="nucleotide sequence ID" value="NZ_LWDV01000010.1"/>
</dbReference>
<keyword evidence="1" id="KW-0472">Membrane</keyword>
<name>A0A1C0A589_9FIRM</name>
<accession>A0A1C0A589</accession>
<dbReference type="OrthoDB" id="10003467at2"/>
<proteinExistence type="predicted"/>
<feature type="transmembrane region" description="Helical" evidence="1">
    <location>
        <begin position="5"/>
        <end position="21"/>
    </location>
</feature>
<sequence length="202" mass="23877">MKYFWVSIIITGLILISLKLIKLSNYLFSSILVGVASTEVNLLTIILILVPIVLLEEIIFRGVIFEGFLHRYKSWVAFILFYLVVYLIPLGLVKFINIISRSAEVRSFLKRNVDINFLFTHIVTIIVTLTIMWIFYISRDIKLTFFAKLLWELFILFFYRLANGHFFGILEKRDWWLLSGGIILFMLGIYYFYDYSKKGRII</sequence>
<keyword evidence="1" id="KW-1133">Transmembrane helix</keyword>
<evidence type="ECO:0000256" key="1">
    <source>
        <dbReference type="SAM" id="Phobius"/>
    </source>
</evidence>
<keyword evidence="1" id="KW-0812">Transmembrane</keyword>
<feature type="transmembrane region" description="Helical" evidence="1">
    <location>
        <begin position="175"/>
        <end position="193"/>
    </location>
</feature>
<keyword evidence="3" id="KW-1185">Reference proteome</keyword>
<gene>
    <name evidence="2" type="ORF">U472_13180</name>
</gene>
<evidence type="ECO:0000313" key="2">
    <source>
        <dbReference type="EMBL" id="OCL25304.1"/>
    </source>
</evidence>
<organism evidence="2 3">
    <name type="scientific">Orenia metallireducens</name>
    <dbReference type="NCBI Taxonomy" id="1413210"/>
    <lineage>
        <taxon>Bacteria</taxon>
        <taxon>Bacillati</taxon>
        <taxon>Bacillota</taxon>
        <taxon>Clostridia</taxon>
        <taxon>Halanaerobiales</taxon>
        <taxon>Halobacteroidaceae</taxon>
        <taxon>Orenia</taxon>
    </lineage>
</organism>
<feature type="transmembrane region" description="Helical" evidence="1">
    <location>
        <begin position="27"/>
        <end position="54"/>
    </location>
</feature>
<comment type="caution">
    <text evidence="2">The sequence shown here is derived from an EMBL/GenBank/DDBJ whole genome shotgun (WGS) entry which is preliminary data.</text>
</comment>
<feature type="transmembrane region" description="Helical" evidence="1">
    <location>
        <begin position="75"/>
        <end position="97"/>
    </location>
</feature>
<dbReference type="Proteomes" id="UP000093514">
    <property type="component" value="Unassembled WGS sequence"/>
</dbReference>